<evidence type="ECO:0008006" key="4">
    <source>
        <dbReference type="Google" id="ProtNLM"/>
    </source>
</evidence>
<dbReference type="InterPro" id="IPR018770">
    <property type="entry name" value="ChloroindolylP_hydrolase"/>
</dbReference>
<keyword evidence="1" id="KW-1133">Transmembrane helix</keyword>
<reference evidence="2 3" key="1">
    <citation type="submission" date="2019-08" db="EMBL/GenBank/DDBJ databases">
        <title>In-depth cultivation of the pig gut microbiome towards novel bacterial diversity and tailored functional studies.</title>
        <authorList>
            <person name="Wylensek D."/>
            <person name="Hitch T.C.A."/>
            <person name="Clavel T."/>
        </authorList>
    </citation>
    <scope>NUCLEOTIDE SEQUENCE [LARGE SCALE GENOMIC DNA]</scope>
    <source>
        <strain evidence="2 3">RF-GAM-744-WT-7</strain>
    </source>
</reference>
<name>A0A7K0K143_9ACTO</name>
<dbReference type="Pfam" id="PF10112">
    <property type="entry name" value="Halogen_Hydrol"/>
    <property type="match status" value="1"/>
</dbReference>
<comment type="caution">
    <text evidence="2">The sequence shown here is derived from an EMBL/GenBank/DDBJ whole genome shotgun (WGS) entry which is preliminary data.</text>
</comment>
<protein>
    <recommendedName>
        <fullName evidence="4">5-bromo-4-chloroindolyl phosphate hydrolysis protein</fullName>
    </recommendedName>
</protein>
<keyword evidence="1" id="KW-0472">Membrane</keyword>
<dbReference type="Proteomes" id="UP000442535">
    <property type="component" value="Unassembled WGS sequence"/>
</dbReference>
<keyword evidence="1" id="KW-0812">Transmembrane</keyword>
<accession>A0A7K0K143</accession>
<dbReference type="AlphaFoldDB" id="A0A7K0K143"/>
<dbReference type="RefSeq" id="WP_154542704.1">
    <property type="nucleotide sequence ID" value="NZ_JAQYQY010000018.1"/>
</dbReference>
<organism evidence="2 3">
    <name type="scientific">Mobiluncus porci</name>
    <dbReference type="NCBI Taxonomy" id="2652278"/>
    <lineage>
        <taxon>Bacteria</taxon>
        <taxon>Bacillati</taxon>
        <taxon>Actinomycetota</taxon>
        <taxon>Actinomycetes</taxon>
        <taxon>Actinomycetales</taxon>
        <taxon>Actinomycetaceae</taxon>
        <taxon>Mobiluncus</taxon>
    </lineage>
</organism>
<proteinExistence type="predicted"/>
<evidence type="ECO:0000256" key="1">
    <source>
        <dbReference type="SAM" id="Phobius"/>
    </source>
</evidence>
<gene>
    <name evidence="2" type="ORF">FYJ63_00465</name>
</gene>
<evidence type="ECO:0000313" key="2">
    <source>
        <dbReference type="EMBL" id="MST48745.1"/>
    </source>
</evidence>
<keyword evidence="3" id="KW-1185">Reference proteome</keyword>
<sequence>MAILFALLSVGVFLGLTLGAHVNFFASAGIAVALFTVLVLLNHRHKKFGNLVIDDEALSQRLETIDLSARKSLLEIQKTASRMRNYRKETNHLVKLGKQILSYVESDPTAMSKSEHFLEYYFPMLQKILQNYVSLSGVMLEPTKREQIEAITQESLEYLDTIFQKQLDGYHNNKILEIEAQSDLLEKTAKLGGDL</sequence>
<feature type="transmembrane region" description="Helical" evidence="1">
    <location>
        <begin position="25"/>
        <end position="41"/>
    </location>
</feature>
<evidence type="ECO:0000313" key="3">
    <source>
        <dbReference type="Proteomes" id="UP000442535"/>
    </source>
</evidence>
<dbReference type="EMBL" id="VUMY01000001">
    <property type="protein sequence ID" value="MST48745.1"/>
    <property type="molecule type" value="Genomic_DNA"/>
</dbReference>